<name>A0ABT7N574_9BURK</name>
<comment type="caution">
    <text evidence="1">The sequence shown here is derived from an EMBL/GenBank/DDBJ whole genome shotgun (WGS) entry which is preliminary data.</text>
</comment>
<sequence>MEAETHEFGADGARASILEVQVRPQTTQEQRSEVLRKLGRVLPRLQQYELLTKDILVSHEASGTMSNWQERRQARLGCLLRNRLGNWSK</sequence>
<organism evidence="1 2">
    <name type="scientific">Variovorax dokdonensis</name>
    <dbReference type="NCBI Taxonomy" id="344883"/>
    <lineage>
        <taxon>Bacteria</taxon>
        <taxon>Pseudomonadati</taxon>
        <taxon>Pseudomonadota</taxon>
        <taxon>Betaproteobacteria</taxon>
        <taxon>Burkholderiales</taxon>
        <taxon>Comamonadaceae</taxon>
        <taxon>Variovorax</taxon>
    </lineage>
</organism>
<evidence type="ECO:0000313" key="1">
    <source>
        <dbReference type="EMBL" id="MDM0043075.1"/>
    </source>
</evidence>
<reference evidence="1" key="1">
    <citation type="submission" date="2023-06" db="EMBL/GenBank/DDBJ databases">
        <authorList>
            <person name="Jiang Y."/>
            <person name="Liu Q."/>
        </authorList>
    </citation>
    <scope>NUCLEOTIDE SEQUENCE</scope>
    <source>
        <strain evidence="1">CGMCC 1.12089</strain>
    </source>
</reference>
<evidence type="ECO:0000313" key="2">
    <source>
        <dbReference type="Proteomes" id="UP001174908"/>
    </source>
</evidence>
<dbReference type="Proteomes" id="UP001174908">
    <property type="component" value="Unassembled WGS sequence"/>
</dbReference>
<keyword evidence="2" id="KW-1185">Reference proteome</keyword>
<protein>
    <submittedName>
        <fullName evidence="1">Uncharacterized protein</fullName>
    </submittedName>
</protein>
<proteinExistence type="predicted"/>
<dbReference type="EMBL" id="JASZYV010000001">
    <property type="protein sequence ID" value="MDM0043075.1"/>
    <property type="molecule type" value="Genomic_DNA"/>
</dbReference>
<gene>
    <name evidence="1" type="ORF">QTH91_01140</name>
</gene>
<accession>A0ABT7N574</accession>
<dbReference type="RefSeq" id="WP_286658199.1">
    <property type="nucleotide sequence ID" value="NZ_JASZYV010000001.1"/>
</dbReference>